<feature type="region of interest" description="Disordered" evidence="1">
    <location>
        <begin position="35"/>
        <end position="60"/>
    </location>
</feature>
<evidence type="ECO:0000256" key="1">
    <source>
        <dbReference type="SAM" id="MobiDB-lite"/>
    </source>
</evidence>
<evidence type="ECO:0000313" key="3">
    <source>
        <dbReference type="Proteomes" id="UP000007015"/>
    </source>
</evidence>
<dbReference type="HOGENOM" id="CLU_1035822_0_0_1"/>
<feature type="region of interest" description="Disordered" evidence="1">
    <location>
        <begin position="162"/>
        <end position="203"/>
    </location>
</feature>
<feature type="region of interest" description="Disordered" evidence="1">
    <location>
        <begin position="94"/>
        <end position="114"/>
    </location>
</feature>
<feature type="compositionally biased region" description="Low complexity" evidence="1">
    <location>
        <begin position="175"/>
        <end position="189"/>
    </location>
</feature>
<gene>
    <name evidence="2" type="ORF">OsI_04139</name>
</gene>
<protein>
    <submittedName>
        <fullName evidence="2">Uncharacterized protein</fullName>
    </submittedName>
</protein>
<name>B8ABC0_ORYSI</name>
<dbReference type="AlphaFoldDB" id="B8ABC0"/>
<proteinExistence type="predicted"/>
<sequence length="269" mass="29796">MHQMNPKIRSSEGSKLKIEPAIRTNCRNLAQINIPGRRRDSDSRSRISTNAAATSTATGREPLLRHAAIWKQAKRSENQRLHPLCRKILRPYPVKSGDGAGGEEEAVAHEPRRSAQLDDGTIFRPVERPPPPPPWKTLPLLARFYFGSAHESLHCGARFPVSESEARENRKTQDALRSSAAAAGALTSRGSRHEPPELNPCRRTGAGGRLEAAAASFYRPHCFCSLLLGSSLSKHRQVYMENNGCTHAYKGIEMIKEMGLHDTNYSRSS</sequence>
<feature type="compositionally biased region" description="Basic and acidic residues" evidence="1">
    <location>
        <begin position="164"/>
        <end position="174"/>
    </location>
</feature>
<reference evidence="2 3" key="1">
    <citation type="journal article" date="2005" name="PLoS Biol.">
        <title>The genomes of Oryza sativa: a history of duplications.</title>
        <authorList>
            <person name="Yu J."/>
            <person name="Wang J."/>
            <person name="Lin W."/>
            <person name="Li S."/>
            <person name="Li H."/>
            <person name="Zhou J."/>
            <person name="Ni P."/>
            <person name="Dong W."/>
            <person name="Hu S."/>
            <person name="Zeng C."/>
            <person name="Zhang J."/>
            <person name="Zhang Y."/>
            <person name="Li R."/>
            <person name="Xu Z."/>
            <person name="Li S."/>
            <person name="Li X."/>
            <person name="Zheng H."/>
            <person name="Cong L."/>
            <person name="Lin L."/>
            <person name="Yin J."/>
            <person name="Geng J."/>
            <person name="Li G."/>
            <person name="Shi J."/>
            <person name="Liu J."/>
            <person name="Lv H."/>
            <person name="Li J."/>
            <person name="Wang J."/>
            <person name="Deng Y."/>
            <person name="Ran L."/>
            <person name="Shi X."/>
            <person name="Wang X."/>
            <person name="Wu Q."/>
            <person name="Li C."/>
            <person name="Ren X."/>
            <person name="Wang J."/>
            <person name="Wang X."/>
            <person name="Li D."/>
            <person name="Liu D."/>
            <person name="Zhang X."/>
            <person name="Ji Z."/>
            <person name="Zhao W."/>
            <person name="Sun Y."/>
            <person name="Zhang Z."/>
            <person name="Bao J."/>
            <person name="Han Y."/>
            <person name="Dong L."/>
            <person name="Ji J."/>
            <person name="Chen P."/>
            <person name="Wu S."/>
            <person name="Liu J."/>
            <person name="Xiao Y."/>
            <person name="Bu D."/>
            <person name="Tan J."/>
            <person name="Yang L."/>
            <person name="Ye C."/>
            <person name="Zhang J."/>
            <person name="Xu J."/>
            <person name="Zhou Y."/>
            <person name="Yu Y."/>
            <person name="Zhang B."/>
            <person name="Zhuang S."/>
            <person name="Wei H."/>
            <person name="Liu B."/>
            <person name="Lei M."/>
            <person name="Yu H."/>
            <person name="Li Y."/>
            <person name="Xu H."/>
            <person name="Wei S."/>
            <person name="He X."/>
            <person name="Fang L."/>
            <person name="Zhang Z."/>
            <person name="Zhang Y."/>
            <person name="Huang X."/>
            <person name="Su Z."/>
            <person name="Tong W."/>
            <person name="Li J."/>
            <person name="Tong Z."/>
            <person name="Li S."/>
            <person name="Ye J."/>
            <person name="Wang L."/>
            <person name="Fang L."/>
            <person name="Lei T."/>
            <person name="Chen C."/>
            <person name="Chen H."/>
            <person name="Xu Z."/>
            <person name="Li H."/>
            <person name="Huang H."/>
            <person name="Zhang F."/>
            <person name="Xu H."/>
            <person name="Li N."/>
            <person name="Zhao C."/>
            <person name="Li S."/>
            <person name="Dong L."/>
            <person name="Huang Y."/>
            <person name="Li L."/>
            <person name="Xi Y."/>
            <person name="Qi Q."/>
            <person name="Li W."/>
            <person name="Zhang B."/>
            <person name="Hu W."/>
            <person name="Zhang Y."/>
            <person name="Tian X."/>
            <person name="Jiao Y."/>
            <person name="Liang X."/>
            <person name="Jin J."/>
            <person name="Gao L."/>
            <person name="Zheng W."/>
            <person name="Hao B."/>
            <person name="Liu S."/>
            <person name="Wang W."/>
            <person name="Yuan L."/>
            <person name="Cao M."/>
            <person name="McDermott J."/>
            <person name="Samudrala R."/>
            <person name="Wang J."/>
            <person name="Wong G.K."/>
            <person name="Yang H."/>
        </authorList>
    </citation>
    <scope>NUCLEOTIDE SEQUENCE [LARGE SCALE GENOMIC DNA]</scope>
    <source>
        <strain evidence="3">cv. 93-11</strain>
    </source>
</reference>
<dbReference type="Gramene" id="BGIOSGA004649-TA">
    <property type="protein sequence ID" value="BGIOSGA004649-PA"/>
    <property type="gene ID" value="BGIOSGA004649"/>
</dbReference>
<dbReference type="Proteomes" id="UP000007015">
    <property type="component" value="Chromosome 1"/>
</dbReference>
<feature type="compositionally biased region" description="Low complexity" evidence="1">
    <location>
        <begin position="46"/>
        <end position="58"/>
    </location>
</feature>
<feature type="region of interest" description="Disordered" evidence="1">
    <location>
        <begin position="1"/>
        <end position="20"/>
    </location>
</feature>
<keyword evidence="3" id="KW-1185">Reference proteome</keyword>
<feature type="compositionally biased region" description="Basic and acidic residues" evidence="1">
    <location>
        <begin position="9"/>
        <end position="20"/>
    </location>
</feature>
<accession>B8ABC0</accession>
<dbReference type="EMBL" id="CM000126">
    <property type="protein sequence ID" value="EEC71672.1"/>
    <property type="molecule type" value="Genomic_DNA"/>
</dbReference>
<evidence type="ECO:0000313" key="2">
    <source>
        <dbReference type="EMBL" id="EEC71672.1"/>
    </source>
</evidence>
<organism evidence="2 3">
    <name type="scientific">Oryza sativa subsp. indica</name>
    <name type="common">Rice</name>
    <dbReference type="NCBI Taxonomy" id="39946"/>
    <lineage>
        <taxon>Eukaryota</taxon>
        <taxon>Viridiplantae</taxon>
        <taxon>Streptophyta</taxon>
        <taxon>Embryophyta</taxon>
        <taxon>Tracheophyta</taxon>
        <taxon>Spermatophyta</taxon>
        <taxon>Magnoliopsida</taxon>
        <taxon>Liliopsida</taxon>
        <taxon>Poales</taxon>
        <taxon>Poaceae</taxon>
        <taxon>BOP clade</taxon>
        <taxon>Oryzoideae</taxon>
        <taxon>Oryzeae</taxon>
        <taxon>Oryzinae</taxon>
        <taxon>Oryza</taxon>
        <taxon>Oryza sativa</taxon>
    </lineage>
</organism>